<dbReference type="CDD" id="cd07197">
    <property type="entry name" value="nitrilase"/>
    <property type="match status" value="1"/>
</dbReference>
<name>A0A1U7NZ32_9DEIO</name>
<keyword evidence="4" id="KW-1185">Reference proteome</keyword>
<dbReference type="Pfam" id="PF00795">
    <property type="entry name" value="CN_hydrolase"/>
    <property type="match status" value="1"/>
</dbReference>
<dbReference type="PANTHER" id="PTHR43674">
    <property type="entry name" value="NITRILASE C965.09-RELATED"/>
    <property type="match status" value="1"/>
</dbReference>
<feature type="domain" description="CN hydrolase" evidence="2">
    <location>
        <begin position="1"/>
        <end position="225"/>
    </location>
</feature>
<comment type="caution">
    <text evidence="3">The sequence shown here is derived from an EMBL/GenBank/DDBJ whole genome shotgun (WGS) entry which is preliminary data.</text>
</comment>
<dbReference type="InterPro" id="IPR050345">
    <property type="entry name" value="Aliph_Amidase/BUP"/>
</dbReference>
<organism evidence="3 4">
    <name type="scientific">Deinococcus marmoris</name>
    <dbReference type="NCBI Taxonomy" id="249408"/>
    <lineage>
        <taxon>Bacteria</taxon>
        <taxon>Thermotogati</taxon>
        <taxon>Deinococcota</taxon>
        <taxon>Deinococci</taxon>
        <taxon>Deinococcales</taxon>
        <taxon>Deinococcaceae</taxon>
        <taxon>Deinococcus</taxon>
    </lineage>
</organism>
<evidence type="ECO:0000259" key="2">
    <source>
        <dbReference type="PROSITE" id="PS50263"/>
    </source>
</evidence>
<dbReference type="STRING" id="249408.BOO71_0006565"/>
<dbReference type="PANTHER" id="PTHR43674:SF14">
    <property type="entry name" value="ALIPHATIC AMIDASE"/>
    <property type="match status" value="1"/>
</dbReference>
<evidence type="ECO:0000256" key="1">
    <source>
        <dbReference type="ARBA" id="ARBA00022801"/>
    </source>
</evidence>
<dbReference type="GO" id="GO:0016811">
    <property type="term" value="F:hydrolase activity, acting on carbon-nitrogen (but not peptide) bonds, in linear amides"/>
    <property type="evidence" value="ECO:0007669"/>
    <property type="project" value="TreeGrafter"/>
</dbReference>
<keyword evidence="1 3" id="KW-0378">Hydrolase</keyword>
<reference evidence="3 4" key="1">
    <citation type="submission" date="2017-01" db="EMBL/GenBank/DDBJ databases">
        <title>Genome Analysis of Deinococcus marmoris KOPRI26562.</title>
        <authorList>
            <person name="Kim J.H."/>
            <person name="Oh H.-M."/>
        </authorList>
    </citation>
    <scope>NUCLEOTIDE SEQUENCE [LARGE SCALE GENOMIC DNA]</scope>
    <source>
        <strain evidence="3 4">KOPRI26562</strain>
    </source>
</reference>
<sequence>MPITGDARLNGERVRAAMRDAAAQDARLVHFPEGMLSGYAKNPIQDWAEVNFTVVRAELEAVMALAAELRLWVVLGSAHPLTPPRWPHNSLYVISDKGKLVTRYDKRIPSHTEITRFYTPGTEAIVFEVDGFCFGCVICVEINFPVLFMEYARLGVDCVLLSAYPVDTIFVTKARAYAAVHNFWVSLSTPTETDHLMRSGLIGPQGEWLGQVNAAQGMTVNTLDSDAPELEIALRYARPWRASVATDPRYNAPTDDPRSTDRTIL</sequence>
<dbReference type="InterPro" id="IPR036526">
    <property type="entry name" value="C-N_Hydrolase_sf"/>
</dbReference>
<dbReference type="InterPro" id="IPR003010">
    <property type="entry name" value="C-N_Hydrolase"/>
</dbReference>
<accession>A0A1U7NZ32</accession>
<evidence type="ECO:0000313" key="4">
    <source>
        <dbReference type="Proteomes" id="UP000186607"/>
    </source>
</evidence>
<dbReference type="AlphaFoldDB" id="A0A1U7NZ32"/>
<dbReference type="Proteomes" id="UP000186607">
    <property type="component" value="Unassembled WGS sequence"/>
</dbReference>
<dbReference type="SUPFAM" id="SSF56317">
    <property type="entry name" value="Carbon-nitrogen hydrolase"/>
    <property type="match status" value="1"/>
</dbReference>
<dbReference type="PROSITE" id="PS50263">
    <property type="entry name" value="CN_HYDROLASE"/>
    <property type="match status" value="1"/>
</dbReference>
<evidence type="ECO:0000313" key="3">
    <source>
        <dbReference type="EMBL" id="OLV18172.1"/>
    </source>
</evidence>
<proteinExistence type="predicted"/>
<dbReference type="Gene3D" id="3.60.110.10">
    <property type="entry name" value="Carbon-nitrogen hydrolase"/>
    <property type="match status" value="1"/>
</dbReference>
<protein>
    <submittedName>
        <fullName evidence="3">Hydrolase</fullName>
    </submittedName>
</protein>
<gene>
    <name evidence="3" type="ORF">BOO71_0006565</name>
</gene>
<dbReference type="EMBL" id="MSTI01000074">
    <property type="protein sequence ID" value="OLV18172.1"/>
    <property type="molecule type" value="Genomic_DNA"/>
</dbReference>